<evidence type="ECO:0000313" key="3">
    <source>
        <dbReference type="Proteomes" id="UP000012045"/>
    </source>
</evidence>
<feature type="region of interest" description="Disordered" evidence="1">
    <location>
        <begin position="37"/>
        <end position="79"/>
    </location>
</feature>
<evidence type="ECO:0000313" key="2">
    <source>
        <dbReference type="EMBL" id="EMR82254.1"/>
    </source>
</evidence>
<feature type="compositionally biased region" description="Low complexity" evidence="1">
    <location>
        <begin position="57"/>
        <end position="74"/>
    </location>
</feature>
<reference evidence="3" key="1">
    <citation type="journal article" date="2013" name="Genome Announc.">
        <title>Draft genome sequence of Botrytis cinerea BcDW1, inoculum for noble rot of grape berries.</title>
        <authorList>
            <person name="Blanco-Ulate B."/>
            <person name="Allen G."/>
            <person name="Powell A.L."/>
            <person name="Cantu D."/>
        </authorList>
    </citation>
    <scope>NUCLEOTIDE SEQUENCE [LARGE SCALE GENOMIC DNA]</scope>
    <source>
        <strain evidence="3">BcDW1</strain>
    </source>
</reference>
<dbReference type="EMBL" id="KB708048">
    <property type="protein sequence ID" value="EMR82254.1"/>
    <property type="molecule type" value="Genomic_DNA"/>
</dbReference>
<gene>
    <name evidence="2" type="ORF">BcDW1_9157</name>
</gene>
<dbReference type="AlphaFoldDB" id="M7TMD3"/>
<accession>M7TMD3</accession>
<dbReference type="Proteomes" id="UP000012045">
    <property type="component" value="Unassembled WGS sequence"/>
</dbReference>
<sequence length="111" mass="12312">MWGCTPHHSGITIVGEMASLEMRGTRLDFFARKEKIPLLSPPSSSPIKPPQQNHTVSRIYSIRSSSSSSSSSSSTQPNVLSTSTLNWLFDSCTYPHHTEFYLHLPLPQPPS</sequence>
<feature type="compositionally biased region" description="Pro residues" evidence="1">
    <location>
        <begin position="39"/>
        <end position="49"/>
    </location>
</feature>
<protein>
    <submittedName>
        <fullName evidence="2">Uncharacterized protein</fullName>
    </submittedName>
</protein>
<dbReference type="HOGENOM" id="CLU_2157984_0_0_1"/>
<organism evidence="2 3">
    <name type="scientific">Botryotinia fuckeliana (strain BcDW1)</name>
    <name type="common">Noble rot fungus</name>
    <name type="synonym">Botrytis cinerea</name>
    <dbReference type="NCBI Taxonomy" id="1290391"/>
    <lineage>
        <taxon>Eukaryota</taxon>
        <taxon>Fungi</taxon>
        <taxon>Dikarya</taxon>
        <taxon>Ascomycota</taxon>
        <taxon>Pezizomycotina</taxon>
        <taxon>Leotiomycetes</taxon>
        <taxon>Helotiales</taxon>
        <taxon>Sclerotiniaceae</taxon>
        <taxon>Botrytis</taxon>
    </lineage>
</organism>
<evidence type="ECO:0000256" key="1">
    <source>
        <dbReference type="SAM" id="MobiDB-lite"/>
    </source>
</evidence>
<proteinExistence type="predicted"/>
<name>M7TMD3_BOTF1</name>